<dbReference type="AlphaFoldDB" id="A0A3Q9G5C3"/>
<evidence type="ECO:0000256" key="1">
    <source>
        <dbReference type="ARBA" id="ARBA00009776"/>
    </source>
</evidence>
<evidence type="ECO:0000256" key="2">
    <source>
        <dbReference type="ARBA" id="ARBA00012980"/>
    </source>
</evidence>
<dbReference type="OrthoDB" id="9774907at2"/>
<dbReference type="PROSITE" id="PS01331">
    <property type="entry name" value="THYMIDYLATE_KINASE"/>
    <property type="match status" value="1"/>
</dbReference>
<name>A0A3Q9G5C3_9ACTO</name>
<evidence type="ECO:0000313" key="13">
    <source>
        <dbReference type="EMBL" id="AZQ77738.1"/>
    </source>
</evidence>
<dbReference type="CDD" id="cd01672">
    <property type="entry name" value="TMPK"/>
    <property type="match status" value="1"/>
</dbReference>
<reference evidence="13 14" key="1">
    <citation type="submission" date="2018-12" db="EMBL/GenBank/DDBJ databases">
        <title>Complete genome sequence of Flaviflexus sp. H23T48.</title>
        <authorList>
            <person name="Bae J.-W."/>
            <person name="Lee J.-Y."/>
        </authorList>
    </citation>
    <scope>NUCLEOTIDE SEQUENCE [LARGE SCALE GENOMIC DNA]</scope>
    <source>
        <strain evidence="13 14">H23T48</strain>
    </source>
</reference>
<evidence type="ECO:0000256" key="11">
    <source>
        <dbReference type="HAMAP-Rule" id="MF_00165"/>
    </source>
</evidence>
<comment type="function">
    <text evidence="10 11">Phosphorylation of dTMP to form dTDP in both de novo and salvage pathways of dTTP synthesis.</text>
</comment>
<gene>
    <name evidence="11" type="primary">tmk</name>
    <name evidence="13" type="ORF">EJ997_10685</name>
</gene>
<dbReference type="Gene3D" id="3.40.50.300">
    <property type="entry name" value="P-loop containing nucleotide triphosphate hydrolases"/>
    <property type="match status" value="1"/>
</dbReference>
<comment type="catalytic activity">
    <reaction evidence="9 11">
        <text>dTMP + ATP = dTDP + ADP</text>
        <dbReference type="Rhea" id="RHEA:13517"/>
        <dbReference type="ChEBI" id="CHEBI:30616"/>
        <dbReference type="ChEBI" id="CHEBI:58369"/>
        <dbReference type="ChEBI" id="CHEBI:63528"/>
        <dbReference type="ChEBI" id="CHEBI:456216"/>
        <dbReference type="EC" id="2.7.4.9"/>
    </reaction>
</comment>
<organism evidence="13 14">
    <name type="scientific">Flaviflexus ciconiae</name>
    <dbReference type="NCBI Taxonomy" id="2496867"/>
    <lineage>
        <taxon>Bacteria</taxon>
        <taxon>Bacillati</taxon>
        <taxon>Actinomycetota</taxon>
        <taxon>Actinomycetes</taxon>
        <taxon>Actinomycetales</taxon>
        <taxon>Actinomycetaceae</taxon>
        <taxon>Flaviflexus</taxon>
    </lineage>
</organism>
<dbReference type="PANTHER" id="PTHR10344">
    <property type="entry name" value="THYMIDYLATE KINASE"/>
    <property type="match status" value="1"/>
</dbReference>
<protein>
    <recommendedName>
        <fullName evidence="3 11">Thymidylate kinase</fullName>
        <ecNumber evidence="2 11">2.7.4.9</ecNumber>
    </recommendedName>
    <alternativeName>
        <fullName evidence="11">dTMP kinase</fullName>
    </alternativeName>
</protein>
<evidence type="ECO:0000256" key="4">
    <source>
        <dbReference type="ARBA" id="ARBA00022679"/>
    </source>
</evidence>
<keyword evidence="4 11" id="KW-0808">Transferase</keyword>
<evidence type="ECO:0000256" key="6">
    <source>
        <dbReference type="ARBA" id="ARBA00022741"/>
    </source>
</evidence>
<dbReference type="SUPFAM" id="SSF52540">
    <property type="entry name" value="P-loop containing nucleoside triphosphate hydrolases"/>
    <property type="match status" value="1"/>
</dbReference>
<dbReference type="GO" id="GO:0006235">
    <property type="term" value="P:dTTP biosynthetic process"/>
    <property type="evidence" value="ECO:0007669"/>
    <property type="project" value="UniProtKB-UniRule"/>
</dbReference>
<dbReference type="FunFam" id="3.40.50.300:FF:000225">
    <property type="entry name" value="Thymidylate kinase"/>
    <property type="match status" value="1"/>
</dbReference>
<dbReference type="GO" id="GO:0005829">
    <property type="term" value="C:cytosol"/>
    <property type="evidence" value="ECO:0007669"/>
    <property type="project" value="TreeGrafter"/>
</dbReference>
<keyword evidence="8 11" id="KW-0067">ATP-binding</keyword>
<dbReference type="InterPro" id="IPR027417">
    <property type="entry name" value="P-loop_NTPase"/>
</dbReference>
<comment type="similarity">
    <text evidence="1 11">Belongs to the thymidylate kinase family.</text>
</comment>
<proteinExistence type="inferred from homology"/>
<dbReference type="EMBL" id="CP034593">
    <property type="protein sequence ID" value="AZQ77738.1"/>
    <property type="molecule type" value="Genomic_DNA"/>
</dbReference>
<dbReference type="InterPro" id="IPR018095">
    <property type="entry name" value="Thymidylate_kin_CS"/>
</dbReference>
<accession>A0A3Q9G5C3</accession>
<evidence type="ECO:0000256" key="3">
    <source>
        <dbReference type="ARBA" id="ARBA00017144"/>
    </source>
</evidence>
<evidence type="ECO:0000256" key="10">
    <source>
        <dbReference type="ARBA" id="ARBA00057735"/>
    </source>
</evidence>
<evidence type="ECO:0000259" key="12">
    <source>
        <dbReference type="Pfam" id="PF02223"/>
    </source>
</evidence>
<dbReference type="HAMAP" id="MF_00165">
    <property type="entry name" value="Thymidylate_kinase"/>
    <property type="match status" value="1"/>
</dbReference>
<dbReference type="GO" id="GO:0004798">
    <property type="term" value="F:dTMP kinase activity"/>
    <property type="evidence" value="ECO:0007669"/>
    <property type="project" value="UniProtKB-UniRule"/>
</dbReference>
<evidence type="ECO:0000256" key="8">
    <source>
        <dbReference type="ARBA" id="ARBA00022840"/>
    </source>
</evidence>
<keyword evidence="14" id="KW-1185">Reference proteome</keyword>
<dbReference type="GO" id="GO:0005524">
    <property type="term" value="F:ATP binding"/>
    <property type="evidence" value="ECO:0007669"/>
    <property type="project" value="UniProtKB-UniRule"/>
</dbReference>
<dbReference type="Pfam" id="PF02223">
    <property type="entry name" value="Thymidylate_kin"/>
    <property type="match status" value="1"/>
</dbReference>
<keyword evidence="6 11" id="KW-0547">Nucleotide-binding</keyword>
<dbReference type="InterPro" id="IPR039430">
    <property type="entry name" value="Thymidylate_kin-like_dom"/>
</dbReference>
<feature type="domain" description="Thymidylate kinase-like" evidence="12">
    <location>
        <begin position="8"/>
        <end position="193"/>
    </location>
</feature>
<dbReference type="EC" id="2.7.4.9" evidence="2 11"/>
<evidence type="ECO:0000313" key="14">
    <source>
        <dbReference type="Proteomes" id="UP000280344"/>
    </source>
</evidence>
<dbReference type="GO" id="GO:0006233">
    <property type="term" value="P:dTDP biosynthetic process"/>
    <property type="evidence" value="ECO:0007669"/>
    <property type="project" value="InterPro"/>
</dbReference>
<dbReference type="RefSeq" id="WP_126704541.1">
    <property type="nucleotide sequence ID" value="NZ_CP034593.1"/>
</dbReference>
<dbReference type="GO" id="GO:0006227">
    <property type="term" value="P:dUDP biosynthetic process"/>
    <property type="evidence" value="ECO:0007669"/>
    <property type="project" value="TreeGrafter"/>
</dbReference>
<keyword evidence="7 11" id="KW-0418">Kinase</keyword>
<dbReference type="NCBIfam" id="TIGR00041">
    <property type="entry name" value="DTMP_kinase"/>
    <property type="match status" value="1"/>
</dbReference>
<evidence type="ECO:0000256" key="9">
    <source>
        <dbReference type="ARBA" id="ARBA00048743"/>
    </source>
</evidence>
<evidence type="ECO:0000256" key="7">
    <source>
        <dbReference type="ARBA" id="ARBA00022777"/>
    </source>
</evidence>
<evidence type="ECO:0000256" key="5">
    <source>
        <dbReference type="ARBA" id="ARBA00022727"/>
    </source>
</evidence>
<keyword evidence="5 11" id="KW-0545">Nucleotide biosynthesis</keyword>
<sequence>MTGRFISFEGGDGSGKTTQIRKLAERIRQAGGDVVVTREPGGTDLGLKIRQALLHGEDLSPRTEALLYSADRAHHMATVVRPALERSATVITDRFMDSSIAYQGGARGLGIDTITKLNRWAVEDLVPDMTILLDLDPVIGAQRVGAKKDRLESAGDAFHAEVRQTFLDLAAKEPDRFVVVDASRTPEEISADIGTAYDRLR</sequence>
<dbReference type="InterPro" id="IPR018094">
    <property type="entry name" value="Thymidylate_kinase"/>
</dbReference>
<dbReference type="PANTHER" id="PTHR10344:SF4">
    <property type="entry name" value="UMP-CMP KINASE 2, MITOCHONDRIAL"/>
    <property type="match status" value="1"/>
</dbReference>
<dbReference type="Proteomes" id="UP000280344">
    <property type="component" value="Chromosome"/>
</dbReference>
<dbReference type="KEGG" id="flh:EJ997_10685"/>
<feature type="binding site" evidence="11">
    <location>
        <begin position="10"/>
        <end position="17"/>
    </location>
    <ligand>
        <name>ATP</name>
        <dbReference type="ChEBI" id="CHEBI:30616"/>
    </ligand>
</feature>